<reference evidence="1" key="1">
    <citation type="journal article" date="2020" name="Stud. Mycol.">
        <title>101 Dothideomycetes genomes: a test case for predicting lifestyles and emergence of pathogens.</title>
        <authorList>
            <person name="Haridas S."/>
            <person name="Albert R."/>
            <person name="Binder M."/>
            <person name="Bloem J."/>
            <person name="Labutti K."/>
            <person name="Salamov A."/>
            <person name="Andreopoulos B."/>
            <person name="Baker S."/>
            <person name="Barry K."/>
            <person name="Bills G."/>
            <person name="Bluhm B."/>
            <person name="Cannon C."/>
            <person name="Castanera R."/>
            <person name="Culley D."/>
            <person name="Daum C."/>
            <person name="Ezra D."/>
            <person name="Gonzalez J."/>
            <person name="Henrissat B."/>
            <person name="Kuo A."/>
            <person name="Liang C."/>
            <person name="Lipzen A."/>
            <person name="Lutzoni F."/>
            <person name="Magnuson J."/>
            <person name="Mondo S."/>
            <person name="Nolan M."/>
            <person name="Ohm R."/>
            <person name="Pangilinan J."/>
            <person name="Park H.-J."/>
            <person name="Ramirez L."/>
            <person name="Alfaro M."/>
            <person name="Sun H."/>
            <person name="Tritt A."/>
            <person name="Yoshinaga Y."/>
            <person name="Zwiers L.-H."/>
            <person name="Turgeon B."/>
            <person name="Goodwin S."/>
            <person name="Spatafora J."/>
            <person name="Crous P."/>
            <person name="Grigoriev I."/>
        </authorList>
    </citation>
    <scope>NUCLEOTIDE SEQUENCE</scope>
    <source>
        <strain evidence="1">ATCC 200398</strain>
    </source>
</reference>
<gene>
    <name evidence="1" type="ORF">BDR25DRAFT_352344</name>
</gene>
<evidence type="ECO:0000313" key="2">
    <source>
        <dbReference type="Proteomes" id="UP000799755"/>
    </source>
</evidence>
<evidence type="ECO:0000313" key="1">
    <source>
        <dbReference type="EMBL" id="KAF2473873.1"/>
    </source>
</evidence>
<organism evidence="1 2">
    <name type="scientific">Lindgomyces ingoldianus</name>
    <dbReference type="NCBI Taxonomy" id="673940"/>
    <lineage>
        <taxon>Eukaryota</taxon>
        <taxon>Fungi</taxon>
        <taxon>Dikarya</taxon>
        <taxon>Ascomycota</taxon>
        <taxon>Pezizomycotina</taxon>
        <taxon>Dothideomycetes</taxon>
        <taxon>Pleosporomycetidae</taxon>
        <taxon>Pleosporales</taxon>
        <taxon>Lindgomycetaceae</taxon>
        <taxon>Lindgomyces</taxon>
    </lineage>
</organism>
<keyword evidence="2" id="KW-1185">Reference proteome</keyword>
<dbReference type="Proteomes" id="UP000799755">
    <property type="component" value="Unassembled WGS sequence"/>
</dbReference>
<sequence>MHEDAVVRGQRAERALNREYVLSRHGHTDSASQSGGSISFLEMRTTINTGKLVFKSLSGSGAHDSRTGSPVAKGVGEVVERNASGNGEWADDDGWRKLVLNPSGLQSERDTGAVKERTKSTFQKTRFVSKGLPQAEERLSVFQGHQTFNETLIHLIRGSIVITTPYEIHYASLISPRHTPVCSAQFYSLVLRHRRFHSIFWIKHLITHQKAALAWPRYASSHRAATNPLHWVTTTPACVGFRATQLDPCTSGTSIPLTLLIPRLHQSQCFKGLLSPDLRRLLDLRLKLPPETTPRNQDSVYGFCICVSCRYMQYHYCKCIPFQSQFVYPLPILATCGQVACYASADSSQDSGTKHLLRDQCLAQPTQDAQDSGVSGIMPRNDFPEKVIPEHFSSFVCEGMFSRKEKGVWFLFGGEVVRCSNLLSLRMPVTSPSLIPHHFSAPRRHRYSRYQLAIDGRLCVTGPDVPFPFSIIGVYFPLASSPVPPSGPNGITSPCLKTGTLEVSGNNDHVPMKDSMNWFARTFRVHSGKLLRPKANASNTDSRLRWYSTLRKIYHTRRKVVSSVENSITREFCSDKATMDALPEELLDQIISSFKLEALIEGAQQAPPTISDLSSLWSLSIVSRKFHRIATPHLYCALPVTLLNSKGRVENICWEPRSSERRFLKFFDFEIPTTEGSNATSLLRTLRSNTSFTKYVKALLVRRLDRGCLQRGALGINGYDDDGIGAIRRLLVDDEAPERVRNLLLSWIHFGSFGGALPLSGGLKPDPQYQVFHDLLSLLPEIETLDLSQYKSDAPGRPWLDVLPSSKECGCGTSAPFPHNYPHLKTLVIDMVGARADVLWPLFGLSTLESLEIIHASIHFQANIRYALQWEALPNKSPLKHLTLRDIFVKCPYGDPRHDSETGAMSLISQACIGLESLSIIHDEENESELDNSRLRAHIKAFRPHLTNGGLRRFDLYNQTHHILNTLAIRHDNSMSAFRNTPGLEHLTIDLEVLIEVLHNDPLPYPITASQSVTPGKFTEPKHAPHILFVDISLPFTLKSLTIRCQSELRAFCMRHKALHAVIEEFSQEVRSQFPDLKRLTFHRCWSYDAISEDTHRAFAVAGVEPNFRILEHTLDHTRRIELLSSALNPRDWKRMYLPRLQFTALIIQWISSTGHLREGLQDKRAESLDLVIASNPPNSITITNLSPRPFLNPQTEKIIKYTSFKP</sequence>
<proteinExistence type="predicted"/>
<accession>A0ACB6R4W5</accession>
<protein>
    <submittedName>
        <fullName evidence="1">Uncharacterized protein</fullName>
    </submittedName>
</protein>
<dbReference type="EMBL" id="MU003499">
    <property type="protein sequence ID" value="KAF2473873.1"/>
    <property type="molecule type" value="Genomic_DNA"/>
</dbReference>
<comment type="caution">
    <text evidence="1">The sequence shown here is derived from an EMBL/GenBank/DDBJ whole genome shotgun (WGS) entry which is preliminary data.</text>
</comment>
<name>A0ACB6R4W5_9PLEO</name>